<dbReference type="InterPro" id="IPR046960">
    <property type="entry name" value="PPR_At4g14850-like_plant"/>
</dbReference>
<keyword evidence="1" id="KW-0677">Repeat</keyword>
<dbReference type="FunFam" id="1.25.40.10:FF:000031">
    <property type="entry name" value="Pentatricopeptide repeat-containing protein mitochondrial"/>
    <property type="match status" value="1"/>
</dbReference>
<organism evidence="3 4">
    <name type="scientific">Heracleum sosnowskyi</name>
    <dbReference type="NCBI Taxonomy" id="360622"/>
    <lineage>
        <taxon>Eukaryota</taxon>
        <taxon>Viridiplantae</taxon>
        <taxon>Streptophyta</taxon>
        <taxon>Embryophyta</taxon>
        <taxon>Tracheophyta</taxon>
        <taxon>Spermatophyta</taxon>
        <taxon>Magnoliopsida</taxon>
        <taxon>eudicotyledons</taxon>
        <taxon>Gunneridae</taxon>
        <taxon>Pentapetalae</taxon>
        <taxon>asterids</taxon>
        <taxon>campanulids</taxon>
        <taxon>Apiales</taxon>
        <taxon>Apiaceae</taxon>
        <taxon>Apioideae</taxon>
        <taxon>apioid superclade</taxon>
        <taxon>Tordylieae</taxon>
        <taxon>Tordyliinae</taxon>
        <taxon>Heracleum</taxon>
    </lineage>
</organism>
<name>A0AAD8I5H6_9APIA</name>
<dbReference type="InterPro" id="IPR002885">
    <property type="entry name" value="PPR_rpt"/>
</dbReference>
<feature type="repeat" description="PPR" evidence="2">
    <location>
        <begin position="603"/>
        <end position="637"/>
    </location>
</feature>
<evidence type="ECO:0000256" key="2">
    <source>
        <dbReference type="PROSITE-ProRule" id="PRU00708"/>
    </source>
</evidence>
<dbReference type="InterPro" id="IPR011990">
    <property type="entry name" value="TPR-like_helical_dom_sf"/>
</dbReference>
<evidence type="ECO:0000313" key="4">
    <source>
        <dbReference type="Proteomes" id="UP001237642"/>
    </source>
</evidence>
<evidence type="ECO:0000313" key="3">
    <source>
        <dbReference type="EMBL" id="KAK1379524.1"/>
    </source>
</evidence>
<dbReference type="FunFam" id="1.25.40.10:FF:000344">
    <property type="entry name" value="Pentatricopeptide repeat-containing protein"/>
    <property type="match status" value="1"/>
</dbReference>
<protein>
    <submittedName>
        <fullName evidence="3">Pentatricopeptide repeat-containing protein, mitochondrial</fullName>
    </submittedName>
</protein>
<dbReference type="Pfam" id="PF13041">
    <property type="entry name" value="PPR_2"/>
    <property type="match status" value="3"/>
</dbReference>
<dbReference type="Pfam" id="PF01535">
    <property type="entry name" value="PPR"/>
    <property type="match status" value="7"/>
</dbReference>
<dbReference type="Proteomes" id="UP001237642">
    <property type="component" value="Unassembled WGS sequence"/>
</dbReference>
<reference evidence="3" key="1">
    <citation type="submission" date="2023-02" db="EMBL/GenBank/DDBJ databases">
        <title>Genome of toxic invasive species Heracleum sosnowskyi carries increased number of genes despite the absence of recent whole-genome duplications.</title>
        <authorList>
            <person name="Schelkunov M."/>
            <person name="Shtratnikova V."/>
            <person name="Makarenko M."/>
            <person name="Klepikova A."/>
            <person name="Omelchenko D."/>
            <person name="Novikova G."/>
            <person name="Obukhova E."/>
            <person name="Bogdanov V."/>
            <person name="Penin A."/>
            <person name="Logacheva M."/>
        </authorList>
    </citation>
    <scope>NUCLEOTIDE SEQUENCE</scope>
    <source>
        <strain evidence="3">Hsosn_3</strain>
        <tissue evidence="3">Leaf</tissue>
    </source>
</reference>
<feature type="repeat" description="PPR" evidence="2">
    <location>
        <begin position="164"/>
        <end position="198"/>
    </location>
</feature>
<dbReference type="PROSITE" id="PS51375">
    <property type="entry name" value="PPR"/>
    <property type="match status" value="6"/>
</dbReference>
<dbReference type="InterPro" id="IPR046848">
    <property type="entry name" value="E_motif"/>
</dbReference>
<keyword evidence="4" id="KW-1185">Reference proteome</keyword>
<gene>
    <name evidence="3" type="ORF">POM88_026268</name>
</gene>
<dbReference type="PANTHER" id="PTHR47926:SF344">
    <property type="entry name" value="OS07G0636900 PROTEIN"/>
    <property type="match status" value="1"/>
</dbReference>
<dbReference type="Gene3D" id="1.25.40.10">
    <property type="entry name" value="Tetratricopeptide repeat domain"/>
    <property type="match status" value="7"/>
</dbReference>
<dbReference type="Pfam" id="PF20431">
    <property type="entry name" value="E_motif"/>
    <property type="match status" value="1"/>
</dbReference>
<feature type="repeat" description="PPR" evidence="2">
    <location>
        <begin position="367"/>
        <end position="401"/>
    </location>
</feature>
<reference evidence="3" key="2">
    <citation type="submission" date="2023-05" db="EMBL/GenBank/DDBJ databases">
        <authorList>
            <person name="Schelkunov M.I."/>
        </authorList>
    </citation>
    <scope>NUCLEOTIDE SEQUENCE</scope>
    <source>
        <strain evidence="3">Hsosn_3</strain>
        <tissue evidence="3">Leaf</tissue>
    </source>
</reference>
<dbReference type="AlphaFoldDB" id="A0AAD8I5H6"/>
<dbReference type="PANTHER" id="PTHR47926">
    <property type="entry name" value="PENTATRICOPEPTIDE REPEAT-CONTAINING PROTEIN"/>
    <property type="match status" value="1"/>
</dbReference>
<accession>A0AAD8I5H6</accession>
<dbReference type="GO" id="GO:0003723">
    <property type="term" value="F:RNA binding"/>
    <property type="evidence" value="ECO:0007669"/>
    <property type="project" value="InterPro"/>
</dbReference>
<proteinExistence type="predicted"/>
<feature type="repeat" description="PPR" evidence="2">
    <location>
        <begin position="467"/>
        <end position="501"/>
    </location>
</feature>
<feature type="repeat" description="PPR" evidence="2">
    <location>
        <begin position="265"/>
        <end position="299"/>
    </location>
</feature>
<dbReference type="NCBIfam" id="TIGR00756">
    <property type="entry name" value="PPR"/>
    <property type="match status" value="6"/>
</dbReference>
<feature type="repeat" description="PPR" evidence="2">
    <location>
        <begin position="568"/>
        <end position="602"/>
    </location>
</feature>
<comment type="caution">
    <text evidence="3">The sequence shown here is derived from an EMBL/GenBank/DDBJ whole genome shotgun (WGS) entry which is preliminary data.</text>
</comment>
<sequence>MTLYMPLFKKILSSRTVLKLHAHLIVNGHTKSQLASTKLIESYANMGHLDSATIVFTNFPNPDSFMWGVLIKCYVWNGLFKDAIFMFNCMLKKLTHVSSFIFPSVLRACSGFGDLGIGEIVHGRIVKCGLEFDLVIQTSLLSMYGESGCLRYARCVFEELSVRDLVSWSSIISSYVQNGEESGGVELFREMVADGVEPDSVVLLSVAEACGELGLWREGKSVHGYVVRKGVPSDGALDNSLITMYGKCGDLYSAERLFHYVGHLSTATWTSMITCYNHCGCYREVLDIFLEMLLSNGEPNVVTMMGVFRSCVRLGWLRIGRSVHGFVVRKVMDPEYNFLGPGLIDFYATCGNIRYAFKILYASRERQIVSWNMLISRCVEEGMLEEALTLLRKMQSYSISPDSFTLATVLSACGKFGLLLYGRQIHGHVIRTCCSSEFVLNSLIDLYAKCGFVDSAYLVFKNRQQGSVVTWNSMICGFCHNGYSVKAISLFDQMYTKGLEMDAVTFLSVIQACSNSGYLEKGKWIHHKLITTCFQDDTFINTALLDMYAKCGDLYMARGIFNTMSERTVVSWSAMIGGYGMHGQIDHVISLFNRMVESEVKPNEVTFMNILSACSHAGYVEEGKSYFNLMKDFGVEPQSEHFACLIDLLSRGGNLDEAYRIINTMPFEADASNWGALLNGCRIHRRVDMIQKIQEKLVGINMDDTGYYTLLSNVFAEGGDWGEFSMVRSLMNGLGLKKGLGMSRIEIDKGVHRN</sequence>
<dbReference type="GO" id="GO:0009451">
    <property type="term" value="P:RNA modification"/>
    <property type="evidence" value="ECO:0007669"/>
    <property type="project" value="InterPro"/>
</dbReference>
<dbReference type="FunFam" id="1.25.40.10:FF:000090">
    <property type="entry name" value="Pentatricopeptide repeat-containing protein, chloroplastic"/>
    <property type="match status" value="1"/>
</dbReference>
<dbReference type="EMBL" id="JAUIZM010000006">
    <property type="protein sequence ID" value="KAK1379524.1"/>
    <property type="molecule type" value="Genomic_DNA"/>
</dbReference>
<evidence type="ECO:0000256" key="1">
    <source>
        <dbReference type="ARBA" id="ARBA00022737"/>
    </source>
</evidence>